<keyword evidence="2" id="KW-0808">Transferase</keyword>
<dbReference type="PANTHER" id="PTHR43085">
    <property type="entry name" value="HEXOKINASE FAMILY MEMBER"/>
    <property type="match status" value="1"/>
</dbReference>
<dbReference type="Gene3D" id="3.40.1190.20">
    <property type="match status" value="1"/>
</dbReference>
<dbReference type="PROSITE" id="PS00583">
    <property type="entry name" value="PFKB_KINASES_1"/>
    <property type="match status" value="1"/>
</dbReference>
<dbReference type="AlphaFoldDB" id="A0A4P8YFD2"/>
<proteinExistence type="inferred from homology"/>
<dbReference type="InterPro" id="IPR011611">
    <property type="entry name" value="PfkB_dom"/>
</dbReference>
<evidence type="ECO:0000256" key="5">
    <source>
        <dbReference type="ARBA" id="ARBA00022840"/>
    </source>
</evidence>
<comment type="similarity">
    <text evidence="1">Belongs to the carbohydrate kinase PfkB family.</text>
</comment>
<dbReference type="CDD" id="cd01167">
    <property type="entry name" value="bac_FRK"/>
    <property type="match status" value="1"/>
</dbReference>
<dbReference type="OrthoDB" id="9779730at2"/>
<organism evidence="7 8">
    <name type="scientific">Jejubacter calystegiae</name>
    <dbReference type="NCBI Taxonomy" id="2579935"/>
    <lineage>
        <taxon>Bacteria</taxon>
        <taxon>Pseudomonadati</taxon>
        <taxon>Pseudomonadota</taxon>
        <taxon>Gammaproteobacteria</taxon>
        <taxon>Enterobacterales</taxon>
        <taxon>Enterobacteriaceae</taxon>
        <taxon>Jejubacter</taxon>
    </lineage>
</organism>
<evidence type="ECO:0000256" key="4">
    <source>
        <dbReference type="ARBA" id="ARBA00022777"/>
    </source>
</evidence>
<gene>
    <name evidence="7" type="ORF">FEM41_06220</name>
</gene>
<dbReference type="KEGG" id="izh:FEM41_06220"/>
<dbReference type="InterPro" id="IPR002173">
    <property type="entry name" value="Carboh/pur_kinase_PfkB_CS"/>
</dbReference>
<evidence type="ECO:0000256" key="2">
    <source>
        <dbReference type="ARBA" id="ARBA00022679"/>
    </source>
</evidence>
<keyword evidence="8" id="KW-1185">Reference proteome</keyword>
<dbReference type="Pfam" id="PF00294">
    <property type="entry name" value="PfkB"/>
    <property type="match status" value="1"/>
</dbReference>
<dbReference type="NCBIfam" id="NF006957">
    <property type="entry name" value="PRK09434.1"/>
    <property type="match status" value="1"/>
</dbReference>
<protein>
    <submittedName>
        <fullName evidence="7">Aminoimidazole riboside kinase</fullName>
    </submittedName>
</protein>
<dbReference type="GO" id="GO:0005524">
    <property type="term" value="F:ATP binding"/>
    <property type="evidence" value="ECO:0007669"/>
    <property type="project" value="UniProtKB-KW"/>
</dbReference>
<evidence type="ECO:0000256" key="3">
    <source>
        <dbReference type="ARBA" id="ARBA00022741"/>
    </source>
</evidence>
<keyword evidence="3" id="KW-0547">Nucleotide-binding</keyword>
<feature type="domain" description="Carbohydrate kinase PfkB" evidence="6">
    <location>
        <begin position="5"/>
        <end position="292"/>
    </location>
</feature>
<evidence type="ECO:0000313" key="7">
    <source>
        <dbReference type="EMBL" id="QCT19281.1"/>
    </source>
</evidence>
<dbReference type="InterPro" id="IPR029056">
    <property type="entry name" value="Ribokinase-like"/>
</dbReference>
<evidence type="ECO:0000313" key="8">
    <source>
        <dbReference type="Proteomes" id="UP000302163"/>
    </source>
</evidence>
<evidence type="ECO:0000259" key="6">
    <source>
        <dbReference type="Pfam" id="PF00294"/>
    </source>
</evidence>
<dbReference type="PANTHER" id="PTHR43085:SF1">
    <property type="entry name" value="PSEUDOURIDINE KINASE-RELATED"/>
    <property type="match status" value="1"/>
</dbReference>
<accession>A0A4P8YFD2</accession>
<name>A0A4P8YFD2_9ENTR</name>
<evidence type="ECO:0000256" key="1">
    <source>
        <dbReference type="ARBA" id="ARBA00010688"/>
    </source>
</evidence>
<keyword evidence="4 7" id="KW-0418">Kinase</keyword>
<dbReference type="SUPFAM" id="SSF53613">
    <property type="entry name" value="Ribokinase-like"/>
    <property type="match status" value="1"/>
</dbReference>
<dbReference type="InterPro" id="IPR050306">
    <property type="entry name" value="PfkB_Carbo_kinase"/>
</dbReference>
<dbReference type="Proteomes" id="UP000302163">
    <property type="component" value="Chromosome"/>
</dbReference>
<dbReference type="GO" id="GO:0016301">
    <property type="term" value="F:kinase activity"/>
    <property type="evidence" value="ECO:0007669"/>
    <property type="project" value="UniProtKB-KW"/>
</dbReference>
<dbReference type="EMBL" id="CP040428">
    <property type="protein sequence ID" value="QCT19281.1"/>
    <property type="molecule type" value="Genomic_DNA"/>
</dbReference>
<reference evidence="7 8" key="1">
    <citation type="submission" date="2019-05" db="EMBL/GenBank/DDBJ databases">
        <title>Complete genome sequence of Izhakiella calystegiae KSNA2, an endophyte isolated from beach morning glory (Calystegia soldanella).</title>
        <authorList>
            <person name="Jiang L."/>
            <person name="Jeong J.C."/>
            <person name="Kim C.Y."/>
            <person name="Kim D.H."/>
            <person name="Kim S.W."/>
            <person name="Lee j."/>
        </authorList>
    </citation>
    <scope>NUCLEOTIDE SEQUENCE [LARGE SCALE GENOMIC DNA]</scope>
    <source>
        <strain evidence="7 8">KSNA2</strain>
    </source>
</reference>
<dbReference type="PROSITE" id="PS00584">
    <property type="entry name" value="PFKB_KINASES_2"/>
    <property type="match status" value="1"/>
</dbReference>
<dbReference type="RefSeq" id="WP_138095165.1">
    <property type="nucleotide sequence ID" value="NZ_CP040428.1"/>
</dbReference>
<sequence>MSRVWVMGDASVDLMPDDETHYLKCPGGAALNVAVCVARLGGDCGFIGRLGQDDTGAFLRHVFMREGVDVTHLRPDAALTSAVLIVSLDPCGERSFTYLVRPSADTFVTAQDLPVFQPGEWLCFSSIGLTDEPARTACLEAARRMRHAGGSVMFDVNLREAMWPEPQAISRVIEQAIGFASIGKVSADELCRLSGTHHWREARFYLRDRGCPITVISLGDEGAWVISPEGERHFSGFPAQVRDTTGAGDAFVGGLLYTLSCESASLAAAVNNANACGALAVTAKGAITALPNLAQLHQFLARKAGTSL</sequence>
<keyword evidence="5" id="KW-0067">ATP-binding</keyword>